<keyword evidence="1" id="KW-0732">Signal</keyword>
<dbReference type="OrthoDB" id="5294005at2"/>
<protein>
    <submittedName>
        <fullName evidence="3">Fibronectin type III domain-containing protein</fullName>
    </submittedName>
</protein>
<organism evidence="3 4">
    <name type="scientific">Phaeodactylibacter luteus</name>
    <dbReference type="NCBI Taxonomy" id="1564516"/>
    <lineage>
        <taxon>Bacteria</taxon>
        <taxon>Pseudomonadati</taxon>
        <taxon>Bacteroidota</taxon>
        <taxon>Saprospiria</taxon>
        <taxon>Saprospirales</taxon>
        <taxon>Haliscomenobacteraceae</taxon>
        <taxon>Phaeodactylibacter</taxon>
    </lineage>
</organism>
<reference evidence="3 4" key="1">
    <citation type="submission" date="2019-08" db="EMBL/GenBank/DDBJ databases">
        <title>Genome of Phaeodactylibacter luteus.</title>
        <authorList>
            <person name="Bowman J.P."/>
        </authorList>
    </citation>
    <scope>NUCLEOTIDE SEQUENCE [LARGE SCALE GENOMIC DNA]</scope>
    <source>
        <strain evidence="3 4">KCTC 42180</strain>
    </source>
</reference>
<accession>A0A5C6RIY1</accession>
<keyword evidence="4" id="KW-1185">Reference proteome</keyword>
<dbReference type="Gene3D" id="2.60.40.10">
    <property type="entry name" value="Immunoglobulins"/>
    <property type="match status" value="1"/>
</dbReference>
<evidence type="ECO:0000256" key="1">
    <source>
        <dbReference type="SAM" id="SignalP"/>
    </source>
</evidence>
<dbReference type="EMBL" id="VOOR01000031">
    <property type="protein sequence ID" value="TXB62376.1"/>
    <property type="molecule type" value="Genomic_DNA"/>
</dbReference>
<dbReference type="CDD" id="cd00063">
    <property type="entry name" value="FN3"/>
    <property type="match status" value="1"/>
</dbReference>
<dbReference type="InterPro" id="IPR003961">
    <property type="entry name" value="FN3_dom"/>
</dbReference>
<evidence type="ECO:0000313" key="3">
    <source>
        <dbReference type="EMBL" id="TXB62376.1"/>
    </source>
</evidence>
<evidence type="ECO:0000259" key="2">
    <source>
        <dbReference type="PROSITE" id="PS50853"/>
    </source>
</evidence>
<dbReference type="InterPro" id="IPR013783">
    <property type="entry name" value="Ig-like_fold"/>
</dbReference>
<dbReference type="PROSITE" id="PS50853">
    <property type="entry name" value="FN3"/>
    <property type="match status" value="1"/>
</dbReference>
<dbReference type="Proteomes" id="UP000321580">
    <property type="component" value="Unassembled WGS sequence"/>
</dbReference>
<comment type="caution">
    <text evidence="3">The sequence shown here is derived from an EMBL/GenBank/DDBJ whole genome shotgun (WGS) entry which is preliminary data.</text>
</comment>
<proteinExistence type="predicted"/>
<dbReference type="SUPFAM" id="SSF49265">
    <property type="entry name" value="Fibronectin type III"/>
    <property type="match status" value="1"/>
</dbReference>
<feature type="chain" id="PRO_5022904622" evidence="1">
    <location>
        <begin position="20"/>
        <end position="177"/>
    </location>
</feature>
<dbReference type="InterPro" id="IPR036116">
    <property type="entry name" value="FN3_sf"/>
</dbReference>
<evidence type="ECO:0000313" key="4">
    <source>
        <dbReference type="Proteomes" id="UP000321580"/>
    </source>
</evidence>
<dbReference type="AlphaFoldDB" id="A0A5C6RIY1"/>
<gene>
    <name evidence="3" type="ORF">FRY97_14550</name>
</gene>
<sequence length="177" mass="19098">MKSLFLLPLFLLLGAAAHAQLPLQQTVASVSPSDDSPAALASGHAAARGAHAQSRLGDLKLESHHASVLLSWQCPSSADGEAVLCTIERALKPGGWEPLAQFSLPAIGQGYSFWDTQVKAGHAYYYRVRSANSEGQTWWSSPGRVEVDHWWDEALYLVLLIAAIAWAGRSAVQVLRP</sequence>
<feature type="domain" description="Fibronectin type-III" evidence="2">
    <location>
        <begin position="52"/>
        <end position="150"/>
    </location>
</feature>
<feature type="signal peptide" evidence="1">
    <location>
        <begin position="1"/>
        <end position="19"/>
    </location>
</feature>
<dbReference type="RefSeq" id="WP_147168283.1">
    <property type="nucleotide sequence ID" value="NZ_VOOR01000031.1"/>
</dbReference>
<name>A0A5C6RIY1_9BACT</name>